<organism evidence="1">
    <name type="scientific">Mesorhizobium sp. WSM2240</name>
    <dbReference type="NCBI Taxonomy" id="3228851"/>
    <lineage>
        <taxon>Bacteria</taxon>
        <taxon>Pseudomonadati</taxon>
        <taxon>Pseudomonadota</taxon>
        <taxon>Alphaproteobacteria</taxon>
        <taxon>Hyphomicrobiales</taxon>
        <taxon>Phyllobacteriaceae</taxon>
        <taxon>Mesorhizobium</taxon>
    </lineage>
</organism>
<sequence>MAERATVRWLVRITPVVGRTVDDLLKLPLSLDVWEREASAVVAAASEQTIAEIERRHVASVERLRTIANLESGAPDRRDGKPAGP</sequence>
<accession>A0AAU8CWJ8</accession>
<gene>
    <name evidence="1" type="ORF">ABVK50_07770</name>
</gene>
<proteinExistence type="predicted"/>
<dbReference type="RefSeq" id="WP_353642103.1">
    <property type="nucleotide sequence ID" value="NZ_CP159253.1"/>
</dbReference>
<protein>
    <submittedName>
        <fullName evidence="1">Uncharacterized protein</fullName>
    </submittedName>
</protein>
<dbReference type="EMBL" id="CP159253">
    <property type="protein sequence ID" value="XCG50369.1"/>
    <property type="molecule type" value="Genomic_DNA"/>
</dbReference>
<dbReference type="AlphaFoldDB" id="A0AAU8CWJ8"/>
<evidence type="ECO:0000313" key="1">
    <source>
        <dbReference type="EMBL" id="XCG50369.1"/>
    </source>
</evidence>
<name>A0AAU8CWJ8_9HYPH</name>
<reference evidence="1" key="1">
    <citation type="submission" date="2024-06" db="EMBL/GenBank/DDBJ databases">
        <title>Mesorhizobium karijinii sp. nov., a symbiont of the iconic Swainsona formosa from arid Australia.</title>
        <authorList>
            <person name="Hill Y.J."/>
            <person name="Watkin E.L.J."/>
            <person name="O'Hara G.W."/>
            <person name="Terpolilli J."/>
            <person name="Tye M.L."/>
            <person name="Kohlmeier M.G."/>
        </authorList>
    </citation>
    <scope>NUCLEOTIDE SEQUENCE</scope>
    <source>
        <strain evidence="1">WSM2240</strain>
    </source>
</reference>